<reference evidence="2" key="1">
    <citation type="journal article" date="2023" name="Mol. Phylogenet. Evol.">
        <title>Genome-scale phylogeny and comparative genomics of the fungal order Sordariales.</title>
        <authorList>
            <person name="Hensen N."/>
            <person name="Bonometti L."/>
            <person name="Westerberg I."/>
            <person name="Brannstrom I.O."/>
            <person name="Guillou S."/>
            <person name="Cros-Aarteil S."/>
            <person name="Calhoun S."/>
            <person name="Haridas S."/>
            <person name="Kuo A."/>
            <person name="Mondo S."/>
            <person name="Pangilinan J."/>
            <person name="Riley R."/>
            <person name="LaButti K."/>
            <person name="Andreopoulos B."/>
            <person name="Lipzen A."/>
            <person name="Chen C."/>
            <person name="Yan M."/>
            <person name="Daum C."/>
            <person name="Ng V."/>
            <person name="Clum A."/>
            <person name="Steindorff A."/>
            <person name="Ohm R.A."/>
            <person name="Martin F."/>
            <person name="Silar P."/>
            <person name="Natvig D.O."/>
            <person name="Lalanne C."/>
            <person name="Gautier V."/>
            <person name="Ament-Velasquez S.L."/>
            <person name="Kruys A."/>
            <person name="Hutchinson M.I."/>
            <person name="Powell A.J."/>
            <person name="Barry K."/>
            <person name="Miller A.N."/>
            <person name="Grigoriev I.V."/>
            <person name="Debuchy R."/>
            <person name="Gladieux P."/>
            <person name="Hiltunen Thoren M."/>
            <person name="Johannesson H."/>
        </authorList>
    </citation>
    <scope>NUCLEOTIDE SEQUENCE</scope>
    <source>
        <strain evidence="2">CBS 731.68</strain>
    </source>
</reference>
<feature type="region of interest" description="Disordered" evidence="1">
    <location>
        <begin position="35"/>
        <end position="54"/>
    </location>
</feature>
<organism evidence="2 3">
    <name type="scientific">Parathielavia appendiculata</name>
    <dbReference type="NCBI Taxonomy" id="2587402"/>
    <lineage>
        <taxon>Eukaryota</taxon>
        <taxon>Fungi</taxon>
        <taxon>Dikarya</taxon>
        <taxon>Ascomycota</taxon>
        <taxon>Pezizomycotina</taxon>
        <taxon>Sordariomycetes</taxon>
        <taxon>Sordariomycetidae</taxon>
        <taxon>Sordariales</taxon>
        <taxon>Chaetomiaceae</taxon>
        <taxon>Parathielavia</taxon>
    </lineage>
</organism>
<gene>
    <name evidence="2" type="ORF">N657DRAFT_99127</name>
</gene>
<proteinExistence type="predicted"/>
<dbReference type="Proteomes" id="UP001302602">
    <property type="component" value="Unassembled WGS sequence"/>
</dbReference>
<feature type="compositionally biased region" description="Polar residues" evidence="1">
    <location>
        <begin position="74"/>
        <end position="84"/>
    </location>
</feature>
<accession>A0AAN6TW46</accession>
<evidence type="ECO:0000313" key="2">
    <source>
        <dbReference type="EMBL" id="KAK4121843.1"/>
    </source>
</evidence>
<feature type="region of interest" description="Disordered" evidence="1">
    <location>
        <begin position="74"/>
        <end position="99"/>
    </location>
</feature>
<reference evidence="2" key="2">
    <citation type="submission" date="2023-05" db="EMBL/GenBank/DDBJ databases">
        <authorList>
            <consortium name="Lawrence Berkeley National Laboratory"/>
            <person name="Steindorff A."/>
            <person name="Hensen N."/>
            <person name="Bonometti L."/>
            <person name="Westerberg I."/>
            <person name="Brannstrom I.O."/>
            <person name="Guillou S."/>
            <person name="Cros-Aarteil S."/>
            <person name="Calhoun S."/>
            <person name="Haridas S."/>
            <person name="Kuo A."/>
            <person name="Mondo S."/>
            <person name="Pangilinan J."/>
            <person name="Riley R."/>
            <person name="Labutti K."/>
            <person name="Andreopoulos B."/>
            <person name="Lipzen A."/>
            <person name="Chen C."/>
            <person name="Yanf M."/>
            <person name="Daum C."/>
            <person name="Ng V."/>
            <person name="Clum A."/>
            <person name="Ohm R."/>
            <person name="Martin F."/>
            <person name="Silar P."/>
            <person name="Natvig D."/>
            <person name="Lalanne C."/>
            <person name="Gautier V."/>
            <person name="Ament-Velasquez S.L."/>
            <person name="Kruys A."/>
            <person name="Hutchinson M.I."/>
            <person name="Powell A.J."/>
            <person name="Barry K."/>
            <person name="Miller A.N."/>
            <person name="Grigoriev I.V."/>
            <person name="Debuchy R."/>
            <person name="Gladieux P."/>
            <person name="Thoren M.H."/>
            <person name="Johannesson H."/>
        </authorList>
    </citation>
    <scope>NUCLEOTIDE SEQUENCE</scope>
    <source>
        <strain evidence="2">CBS 731.68</strain>
    </source>
</reference>
<keyword evidence="3" id="KW-1185">Reference proteome</keyword>
<evidence type="ECO:0000256" key="1">
    <source>
        <dbReference type="SAM" id="MobiDB-lite"/>
    </source>
</evidence>
<sequence length="99" mass="11194">MRESERERERERKRATRDRKGGKEREKTVSLIIATQPIPSRPSSTSITTPNLQHAANSCTPRCIQPMPSCIIRPSTSSIQQQPNPFHKSVLGSRPREST</sequence>
<dbReference type="RefSeq" id="XP_062645614.1">
    <property type="nucleotide sequence ID" value="XM_062797628.1"/>
</dbReference>
<evidence type="ECO:0000313" key="3">
    <source>
        <dbReference type="Proteomes" id="UP001302602"/>
    </source>
</evidence>
<protein>
    <submittedName>
        <fullName evidence="2">Uncharacterized protein</fullName>
    </submittedName>
</protein>
<name>A0AAN6TW46_9PEZI</name>
<dbReference type="AlphaFoldDB" id="A0AAN6TW46"/>
<feature type="region of interest" description="Disordered" evidence="1">
    <location>
        <begin position="1"/>
        <end position="27"/>
    </location>
</feature>
<comment type="caution">
    <text evidence="2">The sequence shown here is derived from an EMBL/GenBank/DDBJ whole genome shotgun (WGS) entry which is preliminary data.</text>
</comment>
<feature type="compositionally biased region" description="Low complexity" evidence="1">
    <location>
        <begin position="35"/>
        <end position="50"/>
    </location>
</feature>
<dbReference type="EMBL" id="MU853232">
    <property type="protein sequence ID" value="KAK4121843.1"/>
    <property type="molecule type" value="Genomic_DNA"/>
</dbReference>
<dbReference type="GeneID" id="87834407"/>